<evidence type="ECO:0000313" key="2">
    <source>
        <dbReference type="EMBL" id="EYB69087.1"/>
    </source>
</evidence>
<reference evidence="2 3" key="1">
    <citation type="submission" date="2014-03" db="EMBL/GenBank/DDBJ databases">
        <title>Draft genome sequence of Deinococcus phoenicis 1P10ME.</title>
        <authorList>
            <person name="Stepanov V.G."/>
            <person name="Vaishampayan P."/>
            <person name="Venkateswaran K."/>
            <person name="Fox G.E."/>
        </authorList>
    </citation>
    <scope>NUCLEOTIDE SEQUENCE [LARGE SCALE GENOMIC DNA]</scope>
    <source>
        <strain evidence="2 3">1P10ME</strain>
    </source>
</reference>
<evidence type="ECO:0008006" key="4">
    <source>
        <dbReference type="Google" id="ProtNLM"/>
    </source>
</evidence>
<feature type="region of interest" description="Disordered" evidence="1">
    <location>
        <begin position="119"/>
        <end position="160"/>
    </location>
</feature>
<gene>
    <name evidence="2" type="ORF">DEIPH_ctg011orf0055</name>
</gene>
<name>A0A016QTA3_9DEIO</name>
<dbReference type="eggNOG" id="COG1475">
    <property type="taxonomic scope" value="Bacteria"/>
</dbReference>
<dbReference type="PATRIC" id="fig|1476583.3.peg.682"/>
<feature type="compositionally biased region" description="Pro residues" evidence="1">
    <location>
        <begin position="138"/>
        <end position="160"/>
    </location>
</feature>
<dbReference type="Proteomes" id="UP000020492">
    <property type="component" value="Unassembled WGS sequence"/>
</dbReference>
<protein>
    <recommendedName>
        <fullName evidence="4">ParB/Sulfiredoxin domain-containing protein</fullName>
    </recommendedName>
</protein>
<dbReference type="STRING" id="1476583.DEIPH_ctg011orf0055"/>
<dbReference type="SUPFAM" id="SSF110849">
    <property type="entry name" value="ParB/Sulfiredoxin"/>
    <property type="match status" value="1"/>
</dbReference>
<keyword evidence="3" id="KW-1185">Reference proteome</keyword>
<organism evidence="2 3">
    <name type="scientific">Deinococcus phoenicis</name>
    <dbReference type="NCBI Taxonomy" id="1476583"/>
    <lineage>
        <taxon>Bacteria</taxon>
        <taxon>Thermotogati</taxon>
        <taxon>Deinococcota</taxon>
        <taxon>Deinococci</taxon>
        <taxon>Deinococcales</taxon>
        <taxon>Deinococcaceae</taxon>
        <taxon>Deinococcus</taxon>
    </lineage>
</organism>
<feature type="compositionally biased region" description="Polar residues" evidence="1">
    <location>
        <begin position="120"/>
        <end position="131"/>
    </location>
</feature>
<dbReference type="InterPro" id="IPR036086">
    <property type="entry name" value="ParB/Sulfiredoxin_sf"/>
</dbReference>
<evidence type="ECO:0000313" key="3">
    <source>
        <dbReference type="Proteomes" id="UP000020492"/>
    </source>
</evidence>
<evidence type="ECO:0000256" key="1">
    <source>
        <dbReference type="SAM" id="MobiDB-lite"/>
    </source>
</evidence>
<comment type="caution">
    <text evidence="2">The sequence shown here is derived from an EMBL/GenBank/DDBJ whole genome shotgun (WGS) entry which is preliminary data.</text>
</comment>
<dbReference type="AlphaFoldDB" id="A0A016QTA3"/>
<sequence length="284" mass="31966">MVLPPVTVFYDGSEYWLADGFHRYRAHEQIEWREIDADVRQGTRRDAILYSVGANSTHGLRRTNADKRRAVETLLRDAEWQGWVDTKIARQCGVSSMFVGNMRRELDIFKPFNDSRTVERNGTTYTQNTANIGKRPTPANPPSFQPVPVAPPTEPAPWPPPHDPETGEVLAAAPPFDLPERIPNEVYDAGRRTLPSDTPYTVLQDALQQAGHSEQADALSRALSRVLEFEREAPAILATSYAQQMGIYRLARELRDLLNDWLEVEPTNARGGHVITLEAEPLLT</sequence>
<proteinExistence type="predicted"/>
<dbReference type="EMBL" id="JHAC01000011">
    <property type="protein sequence ID" value="EYB69087.1"/>
    <property type="molecule type" value="Genomic_DNA"/>
</dbReference>
<accession>A0A016QTA3</accession>